<comment type="subcellular location">
    <subcellularLocation>
        <location evidence="1">Cell inner membrane</location>
        <topology evidence="1">Single-pass membrane protein</topology>
    </subcellularLocation>
</comment>
<evidence type="ECO:0000313" key="13">
    <source>
        <dbReference type="EMBL" id="SMX30457.1"/>
    </source>
</evidence>
<keyword evidence="14" id="KW-1185">Reference proteome</keyword>
<dbReference type="Pfam" id="PF08334">
    <property type="entry name" value="T2SSG"/>
    <property type="match status" value="1"/>
</dbReference>
<dbReference type="PANTHER" id="PTHR30093">
    <property type="entry name" value="GENERAL SECRETION PATHWAY PROTEIN G"/>
    <property type="match status" value="1"/>
</dbReference>
<dbReference type="OrthoDB" id="9795612at2"/>
<dbReference type="GO" id="GO:0015627">
    <property type="term" value="C:type II protein secretion system complex"/>
    <property type="evidence" value="ECO:0007669"/>
    <property type="project" value="InterPro"/>
</dbReference>
<evidence type="ECO:0000259" key="12">
    <source>
        <dbReference type="Pfam" id="PF08334"/>
    </source>
</evidence>
<reference evidence="14" key="1">
    <citation type="submission" date="2017-05" db="EMBL/GenBank/DDBJ databases">
        <authorList>
            <person name="Rodrigo-Torres L."/>
            <person name="Arahal R. D."/>
            <person name="Lucena T."/>
        </authorList>
    </citation>
    <scope>NUCLEOTIDE SEQUENCE [LARGE SCALE GENOMIC DNA]</scope>
    <source>
        <strain evidence="14">CECT 8649</strain>
    </source>
</reference>
<feature type="region of interest" description="Disordered" evidence="10">
    <location>
        <begin position="117"/>
        <end position="144"/>
    </location>
</feature>
<dbReference type="AlphaFoldDB" id="A0A238JJW2"/>
<evidence type="ECO:0000313" key="14">
    <source>
        <dbReference type="Proteomes" id="UP000225972"/>
    </source>
</evidence>
<dbReference type="Proteomes" id="UP000225972">
    <property type="component" value="Unassembled WGS sequence"/>
</dbReference>
<dbReference type="InterPro" id="IPR013545">
    <property type="entry name" value="T2SS_protein-GspG_C"/>
</dbReference>
<evidence type="ECO:0000256" key="6">
    <source>
        <dbReference type="ARBA" id="ARBA00022519"/>
    </source>
</evidence>
<dbReference type="GO" id="GO:0005886">
    <property type="term" value="C:plasma membrane"/>
    <property type="evidence" value="ECO:0007669"/>
    <property type="project" value="UniProtKB-SubCell"/>
</dbReference>
<evidence type="ECO:0000256" key="9">
    <source>
        <dbReference type="ARBA" id="ARBA00023136"/>
    </source>
</evidence>
<evidence type="ECO:0000256" key="5">
    <source>
        <dbReference type="ARBA" id="ARBA00022481"/>
    </source>
</evidence>
<evidence type="ECO:0000256" key="1">
    <source>
        <dbReference type="ARBA" id="ARBA00004377"/>
    </source>
</evidence>
<name>A0A238JJW2_9RHOB</name>
<proteinExistence type="inferred from homology"/>
<feature type="domain" description="Type II secretion system protein GspG C-terminal" evidence="12">
    <location>
        <begin position="40"/>
        <end position="143"/>
    </location>
</feature>
<dbReference type="NCBIfam" id="TIGR02532">
    <property type="entry name" value="IV_pilin_GFxxxE"/>
    <property type="match status" value="1"/>
</dbReference>
<gene>
    <name evidence="13" type="primary">xcpT_2</name>
    <name evidence="13" type="ORF">TRP8649_04601</name>
</gene>
<keyword evidence="9 11" id="KW-0472">Membrane</keyword>
<dbReference type="PRINTS" id="PR00813">
    <property type="entry name" value="BCTERIALGSPG"/>
</dbReference>
<evidence type="ECO:0000256" key="2">
    <source>
        <dbReference type="ARBA" id="ARBA00009984"/>
    </source>
</evidence>
<evidence type="ECO:0000256" key="10">
    <source>
        <dbReference type="SAM" id="MobiDB-lite"/>
    </source>
</evidence>
<keyword evidence="4" id="KW-1003">Cell membrane</keyword>
<sequence length="144" mass="15560">MMMTSRQIVDRQKRRGATILEVLVVLAIIAMIAAVVGPRLVGYLGKAKSETAALQIEQIGNALQLFYIDTGRYPSREEGLAVLFTAPAASPDWSGPYLEAEEALSDPWGRAYLYEPPTDNGNFKVESLGRDGVRGGSGEDADLS</sequence>
<dbReference type="InterPro" id="IPR010054">
    <property type="entry name" value="Type2_sec_GspG"/>
</dbReference>
<accession>A0A238JJW2</accession>
<dbReference type="NCBIfam" id="TIGR01710">
    <property type="entry name" value="typeII_sec_gspG"/>
    <property type="match status" value="1"/>
</dbReference>
<keyword evidence="7 11" id="KW-0812">Transmembrane</keyword>
<feature type="transmembrane region" description="Helical" evidence="11">
    <location>
        <begin position="20"/>
        <end position="41"/>
    </location>
</feature>
<dbReference type="RefSeq" id="WP_099249554.1">
    <property type="nucleotide sequence ID" value="NZ_FXXP01000005.1"/>
</dbReference>
<dbReference type="Pfam" id="PF07963">
    <property type="entry name" value="N_methyl"/>
    <property type="match status" value="1"/>
</dbReference>
<evidence type="ECO:0000256" key="7">
    <source>
        <dbReference type="ARBA" id="ARBA00022692"/>
    </source>
</evidence>
<keyword evidence="5" id="KW-0488">Methylation</keyword>
<keyword evidence="8 11" id="KW-1133">Transmembrane helix</keyword>
<dbReference type="SUPFAM" id="SSF54523">
    <property type="entry name" value="Pili subunits"/>
    <property type="match status" value="1"/>
</dbReference>
<dbReference type="InterPro" id="IPR045584">
    <property type="entry name" value="Pilin-like"/>
</dbReference>
<evidence type="ECO:0000256" key="4">
    <source>
        <dbReference type="ARBA" id="ARBA00022475"/>
    </source>
</evidence>
<dbReference type="GO" id="GO:0015628">
    <property type="term" value="P:protein secretion by the type II secretion system"/>
    <property type="evidence" value="ECO:0007669"/>
    <property type="project" value="InterPro"/>
</dbReference>
<evidence type="ECO:0000256" key="8">
    <source>
        <dbReference type="ARBA" id="ARBA00022989"/>
    </source>
</evidence>
<dbReference type="Gene3D" id="3.30.700.10">
    <property type="entry name" value="Glycoprotein, Type 4 Pilin"/>
    <property type="match status" value="1"/>
</dbReference>
<comment type="similarity">
    <text evidence="2">Belongs to the GSP G family.</text>
</comment>
<evidence type="ECO:0000256" key="11">
    <source>
        <dbReference type="SAM" id="Phobius"/>
    </source>
</evidence>
<dbReference type="EMBL" id="FXXP01000005">
    <property type="protein sequence ID" value="SMX30457.1"/>
    <property type="molecule type" value="Genomic_DNA"/>
</dbReference>
<evidence type="ECO:0000256" key="3">
    <source>
        <dbReference type="ARBA" id="ARBA00020042"/>
    </source>
</evidence>
<protein>
    <recommendedName>
        <fullName evidence="3">Type II secretion system core protein G</fullName>
    </recommendedName>
</protein>
<organism evidence="13 14">
    <name type="scientific">Pelagimonas phthalicica</name>
    <dbReference type="NCBI Taxonomy" id="1037362"/>
    <lineage>
        <taxon>Bacteria</taxon>
        <taxon>Pseudomonadati</taxon>
        <taxon>Pseudomonadota</taxon>
        <taxon>Alphaproteobacteria</taxon>
        <taxon>Rhodobacterales</taxon>
        <taxon>Roseobacteraceae</taxon>
        <taxon>Pelagimonas</taxon>
    </lineage>
</organism>
<dbReference type="InterPro" id="IPR000983">
    <property type="entry name" value="Bac_GSPG_pilin"/>
</dbReference>
<dbReference type="PANTHER" id="PTHR30093:SF45">
    <property type="entry name" value="TYPE II SECRETION SYSTEM CORE PROTEIN G"/>
    <property type="match status" value="1"/>
</dbReference>
<dbReference type="InterPro" id="IPR012902">
    <property type="entry name" value="N_methyl_site"/>
</dbReference>
<keyword evidence="6" id="KW-0997">Cell inner membrane</keyword>